<dbReference type="InterPro" id="IPR026849">
    <property type="entry name" value="ATG2"/>
</dbReference>
<evidence type="ECO:0000313" key="15">
    <source>
        <dbReference type="Proteomes" id="UP000094385"/>
    </source>
</evidence>
<dbReference type="GO" id="GO:0000045">
    <property type="term" value="P:autophagosome assembly"/>
    <property type="evidence" value="ECO:0007669"/>
    <property type="project" value="TreeGrafter"/>
</dbReference>
<dbReference type="GO" id="GO:0034727">
    <property type="term" value="P:piecemeal microautophagy of the nucleus"/>
    <property type="evidence" value="ECO:0007669"/>
    <property type="project" value="TreeGrafter"/>
</dbReference>
<dbReference type="PANTHER" id="PTHR13190">
    <property type="entry name" value="AUTOPHAGY-RELATED 2, ISOFORM A"/>
    <property type="match status" value="1"/>
</dbReference>
<keyword evidence="15" id="KW-1185">Reference proteome</keyword>
<dbReference type="Proteomes" id="UP000094385">
    <property type="component" value="Unassembled WGS sequence"/>
</dbReference>
<evidence type="ECO:0000256" key="5">
    <source>
        <dbReference type="ARBA" id="ARBA00022448"/>
    </source>
</evidence>
<evidence type="ECO:0000256" key="8">
    <source>
        <dbReference type="ARBA" id="ARBA00023055"/>
    </source>
</evidence>
<dbReference type="GO" id="GO:0061908">
    <property type="term" value="C:phagophore"/>
    <property type="evidence" value="ECO:0007669"/>
    <property type="project" value="TreeGrafter"/>
</dbReference>
<feature type="region of interest" description="Disordered" evidence="13">
    <location>
        <begin position="1145"/>
        <end position="1169"/>
    </location>
</feature>
<comment type="catalytic activity">
    <reaction evidence="12">
        <text>a 1,2-diacyl-sn-glycero-3-phosphocholine(in) = a 1,2-diacyl-sn-glycero-3-phosphocholine(out)</text>
        <dbReference type="Rhea" id="RHEA:38571"/>
        <dbReference type="ChEBI" id="CHEBI:57643"/>
    </reaction>
</comment>
<dbReference type="GO" id="GO:0000422">
    <property type="term" value="P:autophagy of mitochondrion"/>
    <property type="evidence" value="ECO:0007669"/>
    <property type="project" value="TreeGrafter"/>
</dbReference>
<evidence type="ECO:0000256" key="13">
    <source>
        <dbReference type="SAM" id="MobiDB-lite"/>
    </source>
</evidence>
<evidence type="ECO:0000256" key="1">
    <source>
        <dbReference type="ARBA" id="ARBA00004406"/>
    </source>
</evidence>
<reference evidence="14 15" key="1">
    <citation type="journal article" date="2016" name="Proc. Natl. Acad. Sci. U.S.A.">
        <title>Comparative genomics of biotechnologically important yeasts.</title>
        <authorList>
            <person name="Riley R."/>
            <person name="Haridas S."/>
            <person name="Wolfe K.H."/>
            <person name="Lopes M.R."/>
            <person name="Hittinger C.T."/>
            <person name="Goeker M."/>
            <person name="Salamov A.A."/>
            <person name="Wisecaver J.H."/>
            <person name="Long T.M."/>
            <person name="Calvey C.H."/>
            <person name="Aerts A.L."/>
            <person name="Barry K.W."/>
            <person name="Choi C."/>
            <person name="Clum A."/>
            <person name="Coughlan A.Y."/>
            <person name="Deshpande S."/>
            <person name="Douglass A.P."/>
            <person name="Hanson S.J."/>
            <person name="Klenk H.-P."/>
            <person name="LaButti K.M."/>
            <person name="Lapidus A."/>
            <person name="Lindquist E.A."/>
            <person name="Lipzen A.M."/>
            <person name="Meier-Kolthoff J.P."/>
            <person name="Ohm R.A."/>
            <person name="Otillar R.P."/>
            <person name="Pangilinan J.L."/>
            <person name="Peng Y."/>
            <person name="Rokas A."/>
            <person name="Rosa C.A."/>
            <person name="Scheuner C."/>
            <person name="Sibirny A.A."/>
            <person name="Slot J.C."/>
            <person name="Stielow J.B."/>
            <person name="Sun H."/>
            <person name="Kurtzman C.P."/>
            <person name="Blackwell M."/>
            <person name="Grigoriev I.V."/>
            <person name="Jeffries T.W."/>
        </authorList>
    </citation>
    <scope>NUCLEOTIDE SEQUENCE [LARGE SCALE GENOMIC DNA]</scope>
    <source>
        <strain evidence="14 15">NRRL Y-11557</strain>
    </source>
</reference>
<comment type="catalytic activity">
    <reaction evidence="11">
        <text>a 1,2-diacyl-sn-glycero-3-phosphoethanolamine(in) = a 1,2-diacyl-sn-glycero-3-phosphoethanolamine(out)</text>
        <dbReference type="Rhea" id="RHEA:38895"/>
        <dbReference type="ChEBI" id="CHEBI:64612"/>
    </reaction>
</comment>
<feature type="region of interest" description="Disordered" evidence="13">
    <location>
        <begin position="131"/>
        <end position="160"/>
    </location>
</feature>
<keyword evidence="5" id="KW-0813">Transport</keyword>
<feature type="compositionally biased region" description="Polar residues" evidence="13">
    <location>
        <begin position="460"/>
        <end position="470"/>
    </location>
</feature>
<comment type="catalytic activity">
    <reaction evidence="10">
        <text>a 1,2-diacyl-sn-glycero-3-phospho-L-serine(in) = a 1,2-diacyl-sn-glycero-3-phospho-L-serine(out)</text>
        <dbReference type="Rhea" id="RHEA:38663"/>
        <dbReference type="ChEBI" id="CHEBI:57262"/>
    </reaction>
</comment>
<feature type="region of interest" description="Disordered" evidence="13">
    <location>
        <begin position="1410"/>
        <end position="1449"/>
    </location>
</feature>
<feature type="compositionally biased region" description="Low complexity" evidence="13">
    <location>
        <begin position="1414"/>
        <end position="1440"/>
    </location>
</feature>
<accession>A0A1E3PXA0</accession>
<evidence type="ECO:0000256" key="12">
    <source>
        <dbReference type="ARBA" id="ARBA00024631"/>
    </source>
</evidence>
<gene>
    <name evidence="14" type="ORF">LIPSTDRAFT_6577</name>
</gene>
<feature type="compositionally biased region" description="Low complexity" evidence="13">
    <location>
        <begin position="254"/>
        <end position="276"/>
    </location>
</feature>
<evidence type="ECO:0000256" key="10">
    <source>
        <dbReference type="ARBA" id="ARBA00024479"/>
    </source>
</evidence>
<dbReference type="STRING" id="675824.A0A1E3PXA0"/>
<evidence type="ECO:0000256" key="11">
    <source>
        <dbReference type="ARBA" id="ARBA00024615"/>
    </source>
</evidence>
<keyword evidence="8" id="KW-0445">Lipid transport</keyword>
<dbReference type="GO" id="GO:0005789">
    <property type="term" value="C:endoplasmic reticulum membrane"/>
    <property type="evidence" value="ECO:0007669"/>
    <property type="project" value="UniProtKB-SubCell"/>
</dbReference>
<evidence type="ECO:0000256" key="4">
    <source>
        <dbReference type="ARBA" id="ARBA00018070"/>
    </source>
</evidence>
<feature type="region of interest" description="Disordered" evidence="13">
    <location>
        <begin position="1735"/>
        <end position="1759"/>
    </location>
</feature>
<organism evidence="14 15">
    <name type="scientific">Lipomyces starkeyi NRRL Y-11557</name>
    <dbReference type="NCBI Taxonomy" id="675824"/>
    <lineage>
        <taxon>Eukaryota</taxon>
        <taxon>Fungi</taxon>
        <taxon>Dikarya</taxon>
        <taxon>Ascomycota</taxon>
        <taxon>Saccharomycotina</taxon>
        <taxon>Lipomycetes</taxon>
        <taxon>Lipomycetales</taxon>
        <taxon>Lipomycetaceae</taxon>
        <taxon>Lipomyces</taxon>
    </lineage>
</organism>
<comment type="similarity">
    <text evidence="3">Belongs to the ATG2 family.</text>
</comment>
<name>A0A1E3PXA0_LIPST</name>
<feature type="compositionally biased region" description="Polar residues" evidence="13">
    <location>
        <begin position="1150"/>
        <end position="1169"/>
    </location>
</feature>
<evidence type="ECO:0000256" key="2">
    <source>
        <dbReference type="ARBA" id="ARBA00004623"/>
    </source>
</evidence>
<dbReference type="GO" id="GO:0032266">
    <property type="term" value="F:phosphatidylinositol-3-phosphate binding"/>
    <property type="evidence" value="ECO:0007669"/>
    <property type="project" value="TreeGrafter"/>
</dbReference>
<evidence type="ECO:0000256" key="7">
    <source>
        <dbReference type="ARBA" id="ARBA00023006"/>
    </source>
</evidence>
<keyword evidence="9" id="KW-0472">Membrane</keyword>
<dbReference type="GO" id="GO:0006869">
    <property type="term" value="P:lipid transport"/>
    <property type="evidence" value="ECO:0007669"/>
    <property type="project" value="UniProtKB-KW"/>
</dbReference>
<evidence type="ECO:0000256" key="3">
    <source>
        <dbReference type="ARBA" id="ARBA00009714"/>
    </source>
</evidence>
<dbReference type="GO" id="GO:0061723">
    <property type="term" value="P:glycophagy"/>
    <property type="evidence" value="ECO:0007669"/>
    <property type="project" value="TreeGrafter"/>
</dbReference>
<dbReference type="GO" id="GO:0034045">
    <property type="term" value="C:phagophore assembly site membrane"/>
    <property type="evidence" value="ECO:0007669"/>
    <property type="project" value="UniProtKB-SubCell"/>
</dbReference>
<protein>
    <recommendedName>
        <fullName evidence="4">Autophagy-related protein 2</fullName>
    </recommendedName>
</protein>
<comment type="subcellular location">
    <subcellularLocation>
        <location evidence="1">Endoplasmic reticulum membrane</location>
        <topology evidence="1">Peripheral membrane protein</topology>
    </subcellularLocation>
    <subcellularLocation>
        <location evidence="2">Preautophagosomal structure membrane</location>
        <topology evidence="2">Peripheral membrane protein</topology>
    </subcellularLocation>
</comment>
<dbReference type="PANTHER" id="PTHR13190:SF1">
    <property type="entry name" value="AUTOPHAGY-RELATED 2, ISOFORM A"/>
    <property type="match status" value="1"/>
</dbReference>
<keyword evidence="6" id="KW-0256">Endoplasmic reticulum</keyword>
<dbReference type="OrthoDB" id="18982at2759"/>
<dbReference type="Pfam" id="PF13329">
    <property type="entry name" value="ATG2_CAD"/>
    <property type="match status" value="1"/>
</dbReference>
<sequence>MRPPWLPQNIQKRLLRYILSRVAIFDDLDLANLDIQLGTSSSVSLRDVRLNVDAISIPGMFLRDGQVGEITVRIPRNILTTPIEVSLSGVDVTVAPSPSGPSAEDFMSRTTANLASSFLHSETVEENIDLERSIRKSSADEDDSSTVTSETDSTESEDDEVLLGFGTGGFNLQSMMAKAVDMLIAQLRITIVGLSVRVVLQQLILQGTIERSQFVTEKDGIRVLKFTDIQFSLPPDLNQEYLPFRRRSDDRRSFSSSYSSESSTDSSPDEGGISSSEAEESAFDLSKGKRHKQPGSKSSKSLTESMYFSKEEAGSIYMSAMSPSFQGVNKSSSSSITHINGILQDLAISEHPALHIEPSHGKVEIVPTSSENKALNEIPPRLLSCDELEISVLGPSSKAEFRMGTLRTGLAHMEVVAEAIACVVEGFLNKDPTDEFENSHGGPAPPAYVSGDDIYESPPMTAQESSSDGSRNVKIGVRSIEISPSSDLSANGQFVLADKTRFVFMNLYASVSQSYTSEALHNPYSPSAPPTIASILSIDSVHAIRSGETILAFTAAGAESKSVPDVSITSTSTAATLDLPKKLEIVANVDVLEEIALFTSSLSAVFRSFASPVSRSTTPVPHALSSRQKAEGDYSFTGTTNIIHVNVITSNPAVTLGLTIHPLSISQDHIRSDGVVLRVPGADVSLYNLLYESSPDVRYLEHNIQYDRSFEREVGARLSLASLKVNSTSVEQLLQSITSISGEFSSIVNAFNIAAQSSAHHSSPSRARSARSQTPVSLVAVRAADIALECPGNVGNITVHLDAFDLASCGSGVLYIDSEYVRIVRHTPFDSEEDEDEFELVGAVVEERRRDRPMISIVLRDTKIISAAIYNVRFEYRIDLLLLFASAFGNESKENTELPENVKIDLFGMERSPSPSWEYDVLENDNRLHSEVDDEDYADEDFGLEEPSIDDSATTLKSAVAPYRFDLSIRDCAIGLNPLGLPSKGLLFITEGNADGYSRESAGLHANLKIRRATLFLVDDVQNLGQQSRPQLPGRRKVHVVEHMTPLVDLGYVNVASISSSSAKIKISREETLTGEKTGNILVDMELRDDLLFVESCPDSTQTLIEVINGLKPPVVASDDEVKYHTEILPVDLLASLDESAFRSPKSESRNISSHSTPHASKVQESMVDSLSSNQTLRAASEVEKQLREAVGENLRFVESYYGSPDDAADSRSDSADFSRRKSVAFDDVDIAESIANSSSDLLLSDELDDGLMDVPLPTTTNLLADDLEDSVVITKPQKSERAVISQKVHDAVNKIEILENHFSQKSLMEAAGSRAKTKLIQIKVRDVHALWNLHDGYDWPRTRDTISKAIKRVEGRALEALRSRLQGGYDSEGNESIIGDFLFNSIYIGIPSGNDPRELANAINRDIDDESETASQASSTTAYSSRPSSRISSRPSTPTKKSRLRLKRSKTHKIQVELKGVNVDFVAYPEDSEVANSIDLRVRDFEVFDNVPTSTWRKFVTYMYSAGEREAGGSMAHIEMLNVRPSPDLATSEIVLKASVLPLRLYVDQDALDFLTRFLMFKSETANPPASEEIPFLQRVEFTEVKVKLDYKPKKVDYAGLRSGHTTEFMNFFVLDEAKIVMRGVVLYGVLGFPRLFQMLNDIWMPDIKSTQLGDVLAGVAPVRSLVKLSSGVRDLVVVPIREYKKDGRVVRSLQKGAMKFAKVTTNELINLGAKLAVGTQNVLENAESLLVGQSVPSSSNSETFHHSGDDSESEDENPKAISMYADQPYTVVQGLQRAYSSLNRNFGTAKDILVALPTEASDQGGAQKAAMAVARAAPVAVLRSMIGATEAVSSTLMGVNNQMDPQRRRNIEDKYKRR</sequence>
<evidence type="ECO:0000256" key="6">
    <source>
        <dbReference type="ARBA" id="ARBA00022824"/>
    </source>
</evidence>
<keyword evidence="7" id="KW-0072">Autophagy</keyword>
<dbReference type="EMBL" id="KV454302">
    <property type="protein sequence ID" value="ODQ69914.1"/>
    <property type="molecule type" value="Genomic_DNA"/>
</dbReference>
<evidence type="ECO:0000256" key="9">
    <source>
        <dbReference type="ARBA" id="ARBA00023136"/>
    </source>
</evidence>
<feature type="region of interest" description="Disordered" evidence="13">
    <location>
        <begin position="251"/>
        <end position="303"/>
    </location>
</feature>
<dbReference type="GO" id="GO:0061709">
    <property type="term" value="P:reticulophagy"/>
    <property type="evidence" value="ECO:0007669"/>
    <property type="project" value="TreeGrafter"/>
</dbReference>
<feature type="region of interest" description="Disordered" evidence="13">
    <location>
        <begin position="434"/>
        <end position="470"/>
    </location>
</feature>
<dbReference type="GO" id="GO:0043495">
    <property type="term" value="F:protein-membrane adaptor activity"/>
    <property type="evidence" value="ECO:0007669"/>
    <property type="project" value="TreeGrafter"/>
</dbReference>
<proteinExistence type="inferred from homology"/>
<evidence type="ECO:0000313" key="14">
    <source>
        <dbReference type="EMBL" id="ODQ69914.1"/>
    </source>
</evidence>